<dbReference type="GO" id="GO:0005886">
    <property type="term" value="C:plasma membrane"/>
    <property type="evidence" value="ECO:0007669"/>
    <property type="project" value="UniProtKB-SubCell"/>
</dbReference>
<evidence type="ECO:0000256" key="2">
    <source>
        <dbReference type="ARBA" id="ARBA00007651"/>
    </source>
</evidence>
<accession>A0A1D1YPT1</accession>
<keyword evidence="4 8" id="KW-1003">Cell membrane</keyword>
<evidence type="ECO:0000256" key="6">
    <source>
        <dbReference type="ARBA" id="ARBA00022989"/>
    </source>
</evidence>
<keyword evidence="5 8" id="KW-0812">Transmembrane</keyword>
<evidence type="ECO:0000313" key="10">
    <source>
        <dbReference type="EMBL" id="JAT56647.1"/>
    </source>
</evidence>
<comment type="similarity">
    <text evidence="2 8">Belongs to the Casparian strip membrane proteins (CASP) family.</text>
</comment>
<feature type="transmembrane region" description="Helical" evidence="8">
    <location>
        <begin position="157"/>
        <end position="181"/>
    </location>
</feature>
<feature type="transmembrane region" description="Helical" evidence="8">
    <location>
        <begin position="113"/>
        <end position="136"/>
    </location>
</feature>
<feature type="non-terminal residue" evidence="10">
    <location>
        <position position="1"/>
    </location>
</feature>
<feature type="transmembrane region" description="Helical" evidence="8">
    <location>
        <begin position="23"/>
        <end position="43"/>
    </location>
</feature>
<evidence type="ECO:0000256" key="7">
    <source>
        <dbReference type="ARBA" id="ARBA00023136"/>
    </source>
</evidence>
<reference evidence="10" key="1">
    <citation type="submission" date="2015-07" db="EMBL/GenBank/DDBJ databases">
        <title>Transcriptome Assembly of Anthurium amnicola.</title>
        <authorList>
            <person name="Suzuki J."/>
        </authorList>
    </citation>
    <scope>NUCLEOTIDE SEQUENCE</scope>
</reference>
<evidence type="ECO:0000256" key="8">
    <source>
        <dbReference type="RuleBase" id="RU361233"/>
    </source>
</evidence>
<dbReference type="InterPro" id="IPR006459">
    <property type="entry name" value="CASP/CASPL"/>
</dbReference>
<dbReference type="AlphaFoldDB" id="A0A1D1YPT1"/>
<dbReference type="Pfam" id="PF04535">
    <property type="entry name" value="CASP_dom"/>
    <property type="match status" value="1"/>
</dbReference>
<evidence type="ECO:0000256" key="5">
    <source>
        <dbReference type="ARBA" id="ARBA00022692"/>
    </source>
</evidence>
<keyword evidence="7 8" id="KW-0472">Membrane</keyword>
<sequence length="193" mass="21318">EREGERDLVAGRMEERNVFIAEGALRLLSMVLAALTACVVGFNTQTREVYFSIEKKATVKDLSVLWVLTIVASAAAGYQLIQFCKCLFIGWWAQGYGRCSKCQAWACLLLDQGVMYTMFATTSAAAQGSMIALTGVKALQWTKVCNMYTRFCEQIGGGLFCGLMASLAMCVLSSISAYHLFKNHYAWKHAPAY</sequence>
<protein>
    <recommendedName>
        <fullName evidence="8">CASP-like protein</fullName>
    </recommendedName>
</protein>
<keyword evidence="6 8" id="KW-1133">Transmembrane helix</keyword>
<gene>
    <name evidence="10" type="primary">CSPL3_2</name>
    <name evidence="10" type="ORF">g.68823</name>
</gene>
<evidence type="ECO:0000256" key="4">
    <source>
        <dbReference type="ARBA" id="ARBA00022475"/>
    </source>
</evidence>
<proteinExistence type="inferred from homology"/>
<evidence type="ECO:0000256" key="1">
    <source>
        <dbReference type="ARBA" id="ARBA00004651"/>
    </source>
</evidence>
<dbReference type="NCBIfam" id="TIGR01569">
    <property type="entry name" value="A_tha_TIGR01569"/>
    <property type="match status" value="1"/>
</dbReference>
<name>A0A1D1YPT1_9ARAE</name>
<feature type="transmembrane region" description="Helical" evidence="8">
    <location>
        <begin position="64"/>
        <end position="93"/>
    </location>
</feature>
<dbReference type="InterPro" id="IPR006702">
    <property type="entry name" value="CASP_dom"/>
</dbReference>
<organism evidence="10">
    <name type="scientific">Anthurium amnicola</name>
    <dbReference type="NCBI Taxonomy" id="1678845"/>
    <lineage>
        <taxon>Eukaryota</taxon>
        <taxon>Viridiplantae</taxon>
        <taxon>Streptophyta</taxon>
        <taxon>Embryophyta</taxon>
        <taxon>Tracheophyta</taxon>
        <taxon>Spermatophyta</taxon>
        <taxon>Magnoliopsida</taxon>
        <taxon>Liliopsida</taxon>
        <taxon>Araceae</taxon>
        <taxon>Pothoideae</taxon>
        <taxon>Potheae</taxon>
        <taxon>Anthurium</taxon>
    </lineage>
</organism>
<evidence type="ECO:0000256" key="3">
    <source>
        <dbReference type="ARBA" id="ARBA00011489"/>
    </source>
</evidence>
<dbReference type="PANTHER" id="PTHR33573:SF30">
    <property type="entry name" value="CASP-LIKE PROTEIN 2C1-RELATED"/>
    <property type="match status" value="1"/>
</dbReference>
<comment type="subcellular location">
    <subcellularLocation>
        <location evidence="1 8">Cell membrane</location>
        <topology evidence="1 8">Multi-pass membrane protein</topology>
    </subcellularLocation>
</comment>
<dbReference type="PANTHER" id="PTHR33573">
    <property type="entry name" value="CASP-LIKE PROTEIN 4A4"/>
    <property type="match status" value="1"/>
</dbReference>
<dbReference type="EMBL" id="GDJX01011289">
    <property type="protein sequence ID" value="JAT56647.1"/>
    <property type="molecule type" value="Transcribed_RNA"/>
</dbReference>
<comment type="subunit">
    <text evidence="3 8">Homodimer and heterodimers.</text>
</comment>
<evidence type="ECO:0000259" key="9">
    <source>
        <dbReference type="Pfam" id="PF04535"/>
    </source>
</evidence>
<feature type="domain" description="Casparian strip membrane protein" evidence="9">
    <location>
        <begin position="17"/>
        <end position="167"/>
    </location>
</feature>